<dbReference type="RefSeq" id="WP_072829642.1">
    <property type="nucleotide sequence ID" value="NZ_FQXP01000003.1"/>
</dbReference>
<name>A0A1M5T6X6_9CLOT</name>
<dbReference type="Proteomes" id="UP000184526">
    <property type="component" value="Unassembled WGS sequence"/>
</dbReference>
<proteinExistence type="predicted"/>
<dbReference type="EMBL" id="FQXP01000003">
    <property type="protein sequence ID" value="SHH46505.1"/>
    <property type="molecule type" value="Genomic_DNA"/>
</dbReference>
<protein>
    <submittedName>
        <fullName evidence="1">Uncharacterized protein</fullName>
    </submittedName>
</protein>
<organism evidence="1 2">
    <name type="scientific">Clostridium collagenovorans DSM 3089</name>
    <dbReference type="NCBI Taxonomy" id="1121306"/>
    <lineage>
        <taxon>Bacteria</taxon>
        <taxon>Bacillati</taxon>
        <taxon>Bacillota</taxon>
        <taxon>Clostridia</taxon>
        <taxon>Eubacteriales</taxon>
        <taxon>Clostridiaceae</taxon>
        <taxon>Clostridium</taxon>
    </lineage>
</organism>
<accession>A0A1M5T6X6</accession>
<dbReference type="AlphaFoldDB" id="A0A1M5T6X6"/>
<keyword evidence="2" id="KW-1185">Reference proteome</keyword>
<dbReference type="STRING" id="1121306.SAMN02745196_00458"/>
<gene>
    <name evidence="1" type="ORF">SAMN02745196_00458</name>
</gene>
<sequence length="473" mass="56406">MSFVYYIAVNFPIEINKSYENNESIIHNEKYIDFIELEDYITSIRNVFNNEYIYEIKFLNEDAKTSIEALKNMILEYVSFEENIVELYCLKSERSIVDIKEKIIMDLNYNESFPKDVELQPGKYIIIGNFLSNEFIKIKNAMILDKRTIYGLFTNIIDGQVFIDLICEDKKENDILYDMFLDEDYGEVEEEFILDLTRREMKLDEFSGQGAIDIGVDNILINDISLKNTIIKLYNYKVAEEGYLDDFYGHVLYQCYKNKNLIPRELRGKNTTILRIEGQILTPIRSKNIESIEIKFLNLYKKYPMETIFEVKCEEKVSKKIKYLDPEINEERFFYVHKLQHESGFNYNSKEEPKTYEELELIYENPYEDVILEFYNSDFLDEVVSTMDEDLYTEPREDDDFEKIKESQYVDLTKNKLYKKALIKYPVSKNQVLCDSEIENNLKSDNEMCTSNYKLELFSIVKIKKMDTPYRIY</sequence>
<evidence type="ECO:0000313" key="2">
    <source>
        <dbReference type="Proteomes" id="UP000184526"/>
    </source>
</evidence>
<reference evidence="1 2" key="1">
    <citation type="submission" date="2016-11" db="EMBL/GenBank/DDBJ databases">
        <authorList>
            <person name="Jaros S."/>
            <person name="Januszkiewicz K."/>
            <person name="Wedrychowicz H."/>
        </authorList>
    </citation>
    <scope>NUCLEOTIDE SEQUENCE [LARGE SCALE GENOMIC DNA]</scope>
    <source>
        <strain evidence="1 2">DSM 3089</strain>
    </source>
</reference>
<evidence type="ECO:0000313" key="1">
    <source>
        <dbReference type="EMBL" id="SHH46505.1"/>
    </source>
</evidence>